<comment type="caution">
    <text evidence="3">The sequence shown here is derived from an EMBL/GenBank/DDBJ whole genome shotgun (WGS) entry which is preliminary data.</text>
</comment>
<feature type="signal peptide" evidence="2">
    <location>
        <begin position="1"/>
        <end position="20"/>
    </location>
</feature>
<evidence type="ECO:0000256" key="2">
    <source>
        <dbReference type="SAM" id="SignalP"/>
    </source>
</evidence>
<organism evidence="3 4">
    <name type="scientific">Flavobacterium orientale</name>
    <dbReference type="NCBI Taxonomy" id="1756020"/>
    <lineage>
        <taxon>Bacteria</taxon>
        <taxon>Pseudomonadati</taxon>
        <taxon>Bacteroidota</taxon>
        <taxon>Flavobacteriia</taxon>
        <taxon>Flavobacteriales</taxon>
        <taxon>Flavobacteriaceae</taxon>
        <taxon>Flavobacterium</taxon>
    </lineage>
</organism>
<feature type="region of interest" description="Disordered" evidence="1">
    <location>
        <begin position="172"/>
        <end position="199"/>
    </location>
</feature>
<dbReference type="Pfam" id="PF09697">
    <property type="entry name" value="Porph_ging"/>
    <property type="match status" value="1"/>
</dbReference>
<name>A0A916XXV4_9FLAO</name>
<proteinExistence type="predicted"/>
<dbReference type="AlphaFoldDB" id="A0A916XXV4"/>
<keyword evidence="4" id="KW-1185">Reference proteome</keyword>
<dbReference type="NCBIfam" id="TIGR01200">
    <property type="entry name" value="GLPGLI"/>
    <property type="match status" value="1"/>
</dbReference>
<gene>
    <name evidence="3" type="ORF">GCM10011343_08560</name>
</gene>
<dbReference type="RefSeq" id="WP_188361289.1">
    <property type="nucleotide sequence ID" value="NZ_BMFG01000002.1"/>
</dbReference>
<reference evidence="3" key="1">
    <citation type="journal article" date="2014" name="Int. J. Syst. Evol. Microbiol.">
        <title>Complete genome sequence of Corynebacterium casei LMG S-19264T (=DSM 44701T), isolated from a smear-ripened cheese.</title>
        <authorList>
            <consortium name="US DOE Joint Genome Institute (JGI-PGF)"/>
            <person name="Walter F."/>
            <person name="Albersmeier A."/>
            <person name="Kalinowski J."/>
            <person name="Ruckert C."/>
        </authorList>
    </citation>
    <scope>NUCLEOTIDE SEQUENCE</scope>
    <source>
        <strain evidence="3">CGMCC 1.12506</strain>
    </source>
</reference>
<dbReference type="Proteomes" id="UP000625735">
    <property type="component" value="Unassembled WGS sequence"/>
</dbReference>
<protein>
    <submittedName>
        <fullName evidence="3">GLPGLI family protein</fullName>
    </submittedName>
</protein>
<keyword evidence="2" id="KW-0732">Signal</keyword>
<reference evidence="3" key="2">
    <citation type="submission" date="2020-09" db="EMBL/GenBank/DDBJ databases">
        <authorList>
            <person name="Sun Q."/>
            <person name="Zhou Y."/>
        </authorList>
    </citation>
    <scope>NUCLEOTIDE SEQUENCE</scope>
    <source>
        <strain evidence="3">CGMCC 1.12506</strain>
    </source>
</reference>
<dbReference type="EMBL" id="BMFG01000002">
    <property type="protein sequence ID" value="GGD20318.1"/>
    <property type="molecule type" value="Genomic_DNA"/>
</dbReference>
<evidence type="ECO:0000313" key="4">
    <source>
        <dbReference type="Proteomes" id="UP000625735"/>
    </source>
</evidence>
<accession>A0A916XXV4</accession>
<sequence length="305" mass="34687">MNKIVSLSLVVFGLFTTIQAQDFQGMAVYESKTSTADMTSGFRGNREITPEMQKQIEERMKSMFEKTFILNFDKTASIYKEEERIEQPGQGGGMRFMSSMLGGGGTHYKNVKEKTFSVDKEFMGKEFLVSDSLPRLDWQLSGETKQIGNYLCFKATAVRKVEQSDFRNFRRNATAKEENKDEKKEETKEENKEEKKTTNFTDGWEMPKEVVVTAWYTPDIPVSQGPESYWGLPGLILEVSDGKTTILCSKIVINPKEKASIKAPKNGKVVTQQEYDKIVTEKMEEMRQMNQGQGGNRGFQMRVGG</sequence>
<feature type="compositionally biased region" description="Basic and acidic residues" evidence="1">
    <location>
        <begin position="172"/>
        <end position="197"/>
    </location>
</feature>
<dbReference type="InterPro" id="IPR005901">
    <property type="entry name" value="GLPGLI"/>
</dbReference>
<evidence type="ECO:0000313" key="3">
    <source>
        <dbReference type="EMBL" id="GGD20318.1"/>
    </source>
</evidence>
<evidence type="ECO:0000256" key="1">
    <source>
        <dbReference type="SAM" id="MobiDB-lite"/>
    </source>
</evidence>
<feature type="chain" id="PRO_5037068039" evidence="2">
    <location>
        <begin position="21"/>
        <end position="305"/>
    </location>
</feature>